<gene>
    <name evidence="1" type="primary">CR388416.1</name>
</gene>
<evidence type="ECO:0000313" key="1">
    <source>
        <dbReference type="EMBL" id="SBQ79020.1"/>
    </source>
</evidence>
<name>A0A1A8H8J2_9TELE</name>
<sequence length="49" mass="4982">MLHPTCCEETVGADSGCPNEPCCIISICANGNGRNGLSTTPDVSGERDG</sequence>
<organism evidence="1">
    <name type="scientific">Nothobranchius korthausae</name>
    <dbReference type="NCBI Taxonomy" id="1143690"/>
    <lineage>
        <taxon>Eukaryota</taxon>
        <taxon>Metazoa</taxon>
        <taxon>Chordata</taxon>
        <taxon>Craniata</taxon>
        <taxon>Vertebrata</taxon>
        <taxon>Euteleostomi</taxon>
        <taxon>Actinopterygii</taxon>
        <taxon>Neopterygii</taxon>
        <taxon>Teleostei</taxon>
        <taxon>Neoteleostei</taxon>
        <taxon>Acanthomorphata</taxon>
        <taxon>Ovalentaria</taxon>
        <taxon>Atherinomorphae</taxon>
        <taxon>Cyprinodontiformes</taxon>
        <taxon>Nothobranchiidae</taxon>
        <taxon>Nothobranchius</taxon>
    </lineage>
</organism>
<dbReference type="EMBL" id="HAEC01010804">
    <property type="protein sequence ID" value="SBQ79020.1"/>
    <property type="molecule type" value="Transcribed_RNA"/>
</dbReference>
<dbReference type="AlphaFoldDB" id="A0A1A8H8J2"/>
<reference evidence="1" key="2">
    <citation type="submission" date="2016-06" db="EMBL/GenBank/DDBJ databases">
        <title>The genome of a short-lived fish provides insights into sex chromosome evolution and the genetic control of aging.</title>
        <authorList>
            <person name="Reichwald K."/>
            <person name="Felder M."/>
            <person name="Petzold A."/>
            <person name="Koch P."/>
            <person name="Groth M."/>
            <person name="Platzer M."/>
        </authorList>
    </citation>
    <scope>NUCLEOTIDE SEQUENCE</scope>
    <source>
        <tissue evidence="1">Brain</tissue>
    </source>
</reference>
<proteinExistence type="predicted"/>
<protein>
    <submittedName>
        <fullName evidence="1">Uncharacterized protein</fullName>
    </submittedName>
</protein>
<accession>A0A1A8H8J2</accession>
<reference evidence="1" key="1">
    <citation type="submission" date="2016-05" db="EMBL/GenBank/DDBJ databases">
        <authorList>
            <person name="Lavstsen T."/>
            <person name="Jespersen J.S."/>
        </authorList>
    </citation>
    <scope>NUCLEOTIDE SEQUENCE</scope>
    <source>
        <tissue evidence="1">Brain</tissue>
    </source>
</reference>